<evidence type="ECO:0000313" key="2">
    <source>
        <dbReference type="Proteomes" id="UP000265520"/>
    </source>
</evidence>
<keyword evidence="2" id="KW-1185">Reference proteome</keyword>
<evidence type="ECO:0000313" key="1">
    <source>
        <dbReference type="EMBL" id="MCH81500.1"/>
    </source>
</evidence>
<accession>A0A392M2H0</accession>
<dbReference type="Proteomes" id="UP000265520">
    <property type="component" value="Unassembled WGS sequence"/>
</dbReference>
<reference evidence="1 2" key="1">
    <citation type="journal article" date="2018" name="Front. Plant Sci.">
        <title>Red Clover (Trifolium pratense) and Zigzag Clover (T. medium) - A Picture of Genomic Similarities and Differences.</title>
        <authorList>
            <person name="Dluhosova J."/>
            <person name="Istvanek J."/>
            <person name="Nedelnik J."/>
            <person name="Repkova J."/>
        </authorList>
    </citation>
    <scope>NUCLEOTIDE SEQUENCE [LARGE SCALE GENOMIC DNA]</scope>
    <source>
        <strain evidence="2">cv. 10/8</strain>
        <tissue evidence="1">Leaf</tissue>
    </source>
</reference>
<protein>
    <submittedName>
        <fullName evidence="1">Uncharacterized protein</fullName>
    </submittedName>
</protein>
<organism evidence="1 2">
    <name type="scientific">Trifolium medium</name>
    <dbReference type="NCBI Taxonomy" id="97028"/>
    <lineage>
        <taxon>Eukaryota</taxon>
        <taxon>Viridiplantae</taxon>
        <taxon>Streptophyta</taxon>
        <taxon>Embryophyta</taxon>
        <taxon>Tracheophyta</taxon>
        <taxon>Spermatophyta</taxon>
        <taxon>Magnoliopsida</taxon>
        <taxon>eudicotyledons</taxon>
        <taxon>Gunneridae</taxon>
        <taxon>Pentapetalae</taxon>
        <taxon>rosids</taxon>
        <taxon>fabids</taxon>
        <taxon>Fabales</taxon>
        <taxon>Fabaceae</taxon>
        <taxon>Papilionoideae</taxon>
        <taxon>50 kb inversion clade</taxon>
        <taxon>NPAAA clade</taxon>
        <taxon>Hologalegina</taxon>
        <taxon>IRL clade</taxon>
        <taxon>Trifolieae</taxon>
        <taxon>Trifolium</taxon>
    </lineage>
</organism>
<comment type="caution">
    <text evidence="1">The sequence shown here is derived from an EMBL/GenBank/DDBJ whole genome shotgun (WGS) entry which is preliminary data.</text>
</comment>
<proteinExistence type="predicted"/>
<dbReference type="AlphaFoldDB" id="A0A392M2H0"/>
<dbReference type="EMBL" id="LXQA010002374">
    <property type="protein sequence ID" value="MCH81500.1"/>
    <property type="molecule type" value="Genomic_DNA"/>
</dbReference>
<sequence length="57" mass="6273">MRRALCLFASVLASWDASRKVEFLLGVTISSLENHLGARGLSPDETVRRLSEEACPL</sequence>
<name>A0A392M2H0_9FABA</name>
<gene>
    <name evidence="1" type="ORF">A2U01_0002289</name>
</gene>